<protein>
    <recommendedName>
        <fullName evidence="2">DUF2828 domain-containing protein</fullName>
    </recommendedName>
</protein>
<evidence type="ECO:0000313" key="4">
    <source>
        <dbReference type="Proteomes" id="UP000026962"/>
    </source>
</evidence>
<evidence type="ECO:0000259" key="2">
    <source>
        <dbReference type="Pfam" id="PF11443"/>
    </source>
</evidence>
<organism evidence="3">
    <name type="scientific">Oryza punctata</name>
    <name type="common">Red rice</name>
    <dbReference type="NCBI Taxonomy" id="4537"/>
    <lineage>
        <taxon>Eukaryota</taxon>
        <taxon>Viridiplantae</taxon>
        <taxon>Streptophyta</taxon>
        <taxon>Embryophyta</taxon>
        <taxon>Tracheophyta</taxon>
        <taxon>Spermatophyta</taxon>
        <taxon>Magnoliopsida</taxon>
        <taxon>Liliopsida</taxon>
        <taxon>Poales</taxon>
        <taxon>Poaceae</taxon>
        <taxon>BOP clade</taxon>
        <taxon>Oryzoideae</taxon>
        <taxon>Oryzeae</taxon>
        <taxon>Oryzinae</taxon>
        <taxon>Oryza</taxon>
    </lineage>
</organism>
<reference evidence="3" key="2">
    <citation type="submission" date="2018-05" db="EMBL/GenBank/DDBJ databases">
        <title>OpunRS2 (Oryza punctata Reference Sequence Version 2).</title>
        <authorList>
            <person name="Zhang J."/>
            <person name="Kudrna D."/>
            <person name="Lee S."/>
            <person name="Talag J."/>
            <person name="Welchert J."/>
            <person name="Wing R.A."/>
        </authorList>
    </citation>
    <scope>NUCLEOTIDE SEQUENCE [LARGE SCALE GENOMIC DNA]</scope>
</reference>
<keyword evidence="4" id="KW-1185">Reference proteome</keyword>
<reference evidence="3" key="1">
    <citation type="submission" date="2015-04" db="UniProtKB">
        <authorList>
            <consortium name="EnsemblPlants"/>
        </authorList>
    </citation>
    <scope>IDENTIFICATION</scope>
</reference>
<sequence>MPWRRPSRCYRFLFDCVAEFFAELLASNLEQLAPGGKRRKIGLAAKWCPTPGSSFDQTTLLCEAIARRLFPRDSSPDYAQLSEEHYGYSVLRRLRREALVPLRDVLQLTELPYTRVASVAMRRYKALFKKHDEDRFAQYLADVEEGKAKIACRYWSLLVINSNKFFVFRSRLGKCSMAGPSYSVEKMITPDYLSTRTEGEPSENISSGSDYDDMLVLKRKLKSLKRKYLDLSESFENAKKSHAVVIESTKHGAVGLPFKSILEHHTHSPSFDMVRNEIVSALYHFHGPFS</sequence>
<feature type="coiled-coil region" evidence="1">
    <location>
        <begin position="214"/>
        <end position="241"/>
    </location>
</feature>
<feature type="domain" description="DUF2828" evidence="2">
    <location>
        <begin position="9"/>
        <end position="152"/>
    </location>
</feature>
<dbReference type="EnsemblPlants" id="OPUNC11G12270.1">
    <property type="protein sequence ID" value="OPUNC11G12270.1"/>
    <property type="gene ID" value="OPUNC11G12270"/>
</dbReference>
<dbReference type="Pfam" id="PF11443">
    <property type="entry name" value="DUF2828"/>
    <property type="match status" value="1"/>
</dbReference>
<dbReference type="Gramene" id="OPUNC11G12270.1">
    <property type="protein sequence ID" value="OPUNC11G12270.1"/>
    <property type="gene ID" value="OPUNC11G12270"/>
</dbReference>
<evidence type="ECO:0000313" key="3">
    <source>
        <dbReference type="EnsemblPlants" id="OPUNC11G12270.1"/>
    </source>
</evidence>
<dbReference type="InterPro" id="IPR058580">
    <property type="entry name" value="DUF2828"/>
</dbReference>
<evidence type="ECO:0000256" key="1">
    <source>
        <dbReference type="SAM" id="Coils"/>
    </source>
</evidence>
<dbReference type="AlphaFoldDB" id="A0A0E0MFQ6"/>
<dbReference type="PANTHER" id="PTHR31373">
    <property type="entry name" value="OS06G0652100 PROTEIN"/>
    <property type="match status" value="1"/>
</dbReference>
<dbReference type="eggNOG" id="ENOG502QT1I">
    <property type="taxonomic scope" value="Eukaryota"/>
</dbReference>
<dbReference type="Proteomes" id="UP000026962">
    <property type="component" value="Chromosome 11"/>
</dbReference>
<accession>A0A0E0MFQ6</accession>
<dbReference type="InterPro" id="IPR011205">
    <property type="entry name" value="UCP015417_vWA"/>
</dbReference>
<proteinExistence type="predicted"/>
<dbReference type="HOGENOM" id="CLU_961027_0_0_1"/>
<keyword evidence="1" id="KW-0175">Coiled coil</keyword>
<dbReference type="PANTHER" id="PTHR31373:SF27">
    <property type="entry name" value="TROVE DOMAIN-CONTAINING PROTEIN"/>
    <property type="match status" value="1"/>
</dbReference>
<name>A0A0E0MFQ6_ORYPU</name>